<comment type="caution">
    <text evidence="2">The sequence shown here is derived from an EMBL/GenBank/DDBJ whole genome shotgun (WGS) entry which is preliminary data.</text>
</comment>
<dbReference type="EMBL" id="JBHSDK010000061">
    <property type="protein sequence ID" value="MFC4337904.1"/>
    <property type="molecule type" value="Genomic_DNA"/>
</dbReference>
<gene>
    <name evidence="2" type="ORF">ACFPET_22165</name>
</gene>
<feature type="region of interest" description="Disordered" evidence="1">
    <location>
        <begin position="1"/>
        <end position="22"/>
    </location>
</feature>
<dbReference type="Proteomes" id="UP001595823">
    <property type="component" value="Unassembled WGS sequence"/>
</dbReference>
<name>A0ABV8U451_9ACTN</name>
<protein>
    <submittedName>
        <fullName evidence="2">Uncharacterized protein</fullName>
    </submittedName>
</protein>
<organism evidence="2 3">
    <name type="scientific">Salininema proteolyticum</name>
    <dbReference type="NCBI Taxonomy" id="1607685"/>
    <lineage>
        <taxon>Bacteria</taxon>
        <taxon>Bacillati</taxon>
        <taxon>Actinomycetota</taxon>
        <taxon>Actinomycetes</taxon>
        <taxon>Glycomycetales</taxon>
        <taxon>Glycomycetaceae</taxon>
        <taxon>Salininema</taxon>
    </lineage>
</organism>
<sequence length="303" mass="32000">MTDTSYYDKGPRHSGFGQNSDGSVFNDPVEAAWSALKGMPGLKQQFAAMDFVTQAGPAALSLFDGENTFDELFTIFDQALNLAVNAIEAIEMIKMGATGTDPVDFLGFILSTMTTAGLTFAIEAFQPLEDVVGLVTGNADRIRVSKDMWAYLVEGLVPVAESLKSGAADLGTAWEDDGSTSARLRLLEGADIVTYAASVAKGLSGALEFCAATFDLVESYLIARLTDLAYGIGPIIADFLTGKVANAVADLILMVSKIVLELTRIGLNMARAFGALVGIMNGVNDAMGRIAPYLDTMSGECGR</sequence>
<proteinExistence type="predicted"/>
<accession>A0ABV8U451</accession>
<evidence type="ECO:0000313" key="2">
    <source>
        <dbReference type="EMBL" id="MFC4337904.1"/>
    </source>
</evidence>
<keyword evidence="3" id="KW-1185">Reference proteome</keyword>
<evidence type="ECO:0000313" key="3">
    <source>
        <dbReference type="Proteomes" id="UP001595823"/>
    </source>
</evidence>
<dbReference type="RefSeq" id="WP_380625359.1">
    <property type="nucleotide sequence ID" value="NZ_JBHSDK010000061.1"/>
</dbReference>
<reference evidence="3" key="1">
    <citation type="journal article" date="2019" name="Int. J. Syst. Evol. Microbiol.">
        <title>The Global Catalogue of Microorganisms (GCM) 10K type strain sequencing project: providing services to taxonomists for standard genome sequencing and annotation.</title>
        <authorList>
            <consortium name="The Broad Institute Genomics Platform"/>
            <consortium name="The Broad Institute Genome Sequencing Center for Infectious Disease"/>
            <person name="Wu L."/>
            <person name="Ma J."/>
        </authorList>
    </citation>
    <scope>NUCLEOTIDE SEQUENCE [LARGE SCALE GENOMIC DNA]</scope>
    <source>
        <strain evidence="3">IBRC-M 10908</strain>
    </source>
</reference>
<evidence type="ECO:0000256" key="1">
    <source>
        <dbReference type="SAM" id="MobiDB-lite"/>
    </source>
</evidence>